<dbReference type="Proteomes" id="UP000008237">
    <property type="component" value="Unassembled WGS sequence"/>
</dbReference>
<feature type="transmembrane region" description="Helical" evidence="7">
    <location>
        <begin position="143"/>
        <end position="163"/>
    </location>
</feature>
<dbReference type="PANTHER" id="PTHR12316">
    <property type="entry name" value="NINJURIN-RELATED"/>
    <property type="match status" value="1"/>
</dbReference>
<dbReference type="InterPro" id="IPR007007">
    <property type="entry name" value="Ninjurin"/>
</dbReference>
<evidence type="ECO:0000313" key="8">
    <source>
        <dbReference type="EMBL" id="EFN85963.1"/>
    </source>
</evidence>
<evidence type="ECO:0000313" key="9">
    <source>
        <dbReference type="Proteomes" id="UP000008237"/>
    </source>
</evidence>
<comment type="subcellular location">
    <subcellularLocation>
        <location evidence="1">Membrane</location>
        <topology evidence="1">Multi-pass membrane protein</topology>
    </subcellularLocation>
</comment>
<evidence type="ECO:0000256" key="1">
    <source>
        <dbReference type="ARBA" id="ARBA00004141"/>
    </source>
</evidence>
<accession>E2BEB8</accession>
<proteinExistence type="inferred from homology"/>
<evidence type="ECO:0000256" key="5">
    <source>
        <dbReference type="ARBA" id="ARBA00022989"/>
    </source>
</evidence>
<keyword evidence="9" id="KW-1185">Reference proteome</keyword>
<dbReference type="EMBL" id="GL447768">
    <property type="protein sequence ID" value="EFN85963.1"/>
    <property type="molecule type" value="Genomic_DNA"/>
</dbReference>
<dbReference type="FunCoup" id="E2BEB8">
    <property type="interactions" value="12"/>
</dbReference>
<keyword evidence="5 7" id="KW-1133">Transmembrane helix</keyword>
<evidence type="ECO:0000256" key="2">
    <source>
        <dbReference type="ARBA" id="ARBA00008141"/>
    </source>
</evidence>
<feature type="transmembrane region" description="Helical" evidence="7">
    <location>
        <begin position="99"/>
        <end position="122"/>
    </location>
</feature>
<sequence length="180" mass="19551">MEIFQNPEVENSVVKSVSIDMEATEAGIGQSSEESINAEVAEDVVVKNTVDTTDKKAKQENSFAAKKTVAQGMMDVALITANANQLRYLIEYQRGSPTFYFIVILIAISLLLQIAVGVSLIFKGRFDLKGKSKSRKAQMINNYVVAAVFLITIINVFIATFSISAPTIQPLQVAPTASSI</sequence>
<dbReference type="GO" id="GO:0016020">
    <property type="term" value="C:membrane"/>
    <property type="evidence" value="ECO:0007669"/>
    <property type="project" value="UniProtKB-SubCell"/>
</dbReference>
<reference evidence="8 9" key="1">
    <citation type="journal article" date="2010" name="Science">
        <title>Genomic comparison of the ants Camponotus floridanus and Harpegnathos saltator.</title>
        <authorList>
            <person name="Bonasio R."/>
            <person name="Zhang G."/>
            <person name="Ye C."/>
            <person name="Mutti N.S."/>
            <person name="Fang X."/>
            <person name="Qin N."/>
            <person name="Donahue G."/>
            <person name="Yang P."/>
            <person name="Li Q."/>
            <person name="Li C."/>
            <person name="Zhang P."/>
            <person name="Huang Z."/>
            <person name="Berger S.L."/>
            <person name="Reinberg D."/>
            <person name="Wang J."/>
            <person name="Liebig J."/>
        </authorList>
    </citation>
    <scope>NUCLEOTIDE SEQUENCE [LARGE SCALE GENOMIC DNA]</scope>
    <source>
        <strain evidence="8 9">R22 G/1</strain>
    </source>
</reference>
<gene>
    <name evidence="8" type="ORF">EAI_07888</name>
</gene>
<keyword evidence="4" id="KW-0130">Cell adhesion</keyword>
<dbReference type="InParanoid" id="E2BEB8"/>
<protein>
    <submittedName>
        <fullName evidence="8">Ninjurin-1</fullName>
    </submittedName>
</protein>
<keyword evidence="6 7" id="KW-0472">Membrane</keyword>
<organism evidence="9">
    <name type="scientific">Harpegnathos saltator</name>
    <name type="common">Jerdon's jumping ant</name>
    <dbReference type="NCBI Taxonomy" id="610380"/>
    <lineage>
        <taxon>Eukaryota</taxon>
        <taxon>Metazoa</taxon>
        <taxon>Ecdysozoa</taxon>
        <taxon>Arthropoda</taxon>
        <taxon>Hexapoda</taxon>
        <taxon>Insecta</taxon>
        <taxon>Pterygota</taxon>
        <taxon>Neoptera</taxon>
        <taxon>Endopterygota</taxon>
        <taxon>Hymenoptera</taxon>
        <taxon>Apocrita</taxon>
        <taxon>Aculeata</taxon>
        <taxon>Formicoidea</taxon>
        <taxon>Formicidae</taxon>
        <taxon>Ponerinae</taxon>
        <taxon>Ponerini</taxon>
        <taxon>Harpegnathos</taxon>
    </lineage>
</organism>
<comment type="similarity">
    <text evidence="2">Belongs to the ninjurin family.</text>
</comment>
<dbReference type="AlphaFoldDB" id="E2BEB8"/>
<evidence type="ECO:0000256" key="4">
    <source>
        <dbReference type="ARBA" id="ARBA00022889"/>
    </source>
</evidence>
<name>E2BEB8_HARSA</name>
<dbReference type="Pfam" id="PF04923">
    <property type="entry name" value="Ninjurin"/>
    <property type="match status" value="1"/>
</dbReference>
<evidence type="ECO:0000256" key="7">
    <source>
        <dbReference type="SAM" id="Phobius"/>
    </source>
</evidence>
<evidence type="ECO:0000256" key="6">
    <source>
        <dbReference type="ARBA" id="ARBA00023136"/>
    </source>
</evidence>
<dbReference type="PANTHER" id="PTHR12316:SF1">
    <property type="entry name" value="NINJURIN-B"/>
    <property type="match status" value="1"/>
</dbReference>
<dbReference type="GO" id="GO:0042246">
    <property type="term" value="P:tissue regeneration"/>
    <property type="evidence" value="ECO:0007669"/>
    <property type="project" value="InterPro"/>
</dbReference>
<dbReference type="GO" id="GO:0007155">
    <property type="term" value="P:cell adhesion"/>
    <property type="evidence" value="ECO:0007669"/>
    <property type="project" value="UniProtKB-KW"/>
</dbReference>
<dbReference type="OrthoDB" id="6114058at2759"/>
<keyword evidence="3 7" id="KW-0812">Transmembrane</keyword>
<dbReference type="OMA" id="AQMINNY"/>
<evidence type="ECO:0000256" key="3">
    <source>
        <dbReference type="ARBA" id="ARBA00022692"/>
    </source>
</evidence>